<proteinExistence type="predicted"/>
<dbReference type="EMBL" id="LR798430">
    <property type="protein sequence ID" value="CAB5231103.1"/>
    <property type="molecule type" value="Genomic_DNA"/>
</dbReference>
<gene>
    <name evidence="1" type="ORF">UFOVP1127_7</name>
    <name evidence="2" type="ORF">UFOVP1242_67</name>
    <name evidence="3" type="ORF">UFOVP1492_127</name>
    <name evidence="4" type="ORF">UFOVP1580_20</name>
</gene>
<name>A0A6J5SRL2_9CAUD</name>
<evidence type="ECO:0000313" key="4">
    <source>
        <dbReference type="EMBL" id="CAB5231103.1"/>
    </source>
</evidence>
<dbReference type="EMBL" id="LR797450">
    <property type="protein sequence ID" value="CAB4217915.1"/>
    <property type="molecule type" value="Genomic_DNA"/>
</dbReference>
<dbReference type="EMBL" id="LR797075">
    <property type="protein sequence ID" value="CAB4185065.1"/>
    <property type="molecule type" value="Genomic_DNA"/>
</dbReference>
<accession>A0A6J5SRL2</accession>
<organism evidence="3">
    <name type="scientific">uncultured Caudovirales phage</name>
    <dbReference type="NCBI Taxonomy" id="2100421"/>
    <lineage>
        <taxon>Viruses</taxon>
        <taxon>Duplodnaviria</taxon>
        <taxon>Heunggongvirae</taxon>
        <taxon>Uroviricota</taxon>
        <taxon>Caudoviricetes</taxon>
        <taxon>Peduoviridae</taxon>
        <taxon>Maltschvirus</taxon>
        <taxon>Maltschvirus maltsch</taxon>
    </lineage>
</organism>
<dbReference type="EMBL" id="LR797197">
    <property type="protein sequence ID" value="CAB4193370.1"/>
    <property type="molecule type" value="Genomic_DNA"/>
</dbReference>
<evidence type="ECO:0000313" key="1">
    <source>
        <dbReference type="EMBL" id="CAB4185065.1"/>
    </source>
</evidence>
<reference evidence="3" key="1">
    <citation type="submission" date="2020-05" db="EMBL/GenBank/DDBJ databases">
        <authorList>
            <person name="Chiriac C."/>
            <person name="Salcher M."/>
            <person name="Ghai R."/>
            <person name="Kavagutti S V."/>
        </authorList>
    </citation>
    <scope>NUCLEOTIDE SEQUENCE</scope>
</reference>
<evidence type="ECO:0000313" key="2">
    <source>
        <dbReference type="EMBL" id="CAB4193370.1"/>
    </source>
</evidence>
<evidence type="ECO:0000313" key="3">
    <source>
        <dbReference type="EMBL" id="CAB4217915.1"/>
    </source>
</evidence>
<sequence>MTNMQPRRMRLSFSKEEIRRAAVELRNAGMGFRTEPVSAERLSLLSEDVYPVVNARNSLTPQPEDFVEQVFRLLSATIVAGGTWRATDFSDETMLQRSLTKLDGKPVYKDHQTNIDNWVGLVRAPYWQQTFTDAKGNAIPAGINGTVAIDGKTSPKTARGILMGAIFSDSVTVEFDWVPSHDTENPYDFDALVGTYGPDGKMITRKCIEIIDYHELSLVWLGADPYAKRVLADGSLQNPEFAAAYSKDDTAAATAFGKELAEKGRYTVDLASPQAVFNFAKGQETTPPIVKSNKSIPMELLVALRKKLNLAADAEVTAEMLDQLVPAADLTAIAASRDRFKQAFGQVSKAKLISDVAAEGVEAFTVVEAAEASGEAAATEEAIIPAEGLTEDVVMMDSVTFENLTANLNDAVDKHLKLVEAVKPLLELAEGEEVTPEVLSAGKLKGASDAVRLQKEVAELTVERDGLKATAALGTQWLENQRAEVIRLASVKTPANEAFKSLVAKATKEELDGLLKQHGGEAVAKFGGRCKKCGSGEFEFKSSLGTGLGGSDPAPANQNGKALSFEEIRLKYDTASMNLTHQQ</sequence>
<protein>
    <submittedName>
        <fullName evidence="3">Uncharacterized protein</fullName>
    </submittedName>
</protein>